<dbReference type="AlphaFoldDB" id="A0A0E3BE64"/>
<feature type="region of interest" description="Disordered" evidence="5">
    <location>
        <begin position="53"/>
        <end position="94"/>
    </location>
</feature>
<dbReference type="GO" id="GO:0003677">
    <property type="term" value="F:DNA binding"/>
    <property type="evidence" value="ECO:0007669"/>
    <property type="project" value="UniProtKB-KW"/>
</dbReference>
<organism evidence="7 8">
    <name type="scientific">Comamonas thiooxydans</name>
    <dbReference type="NCBI Taxonomy" id="363952"/>
    <lineage>
        <taxon>Bacteria</taxon>
        <taxon>Pseudomonadati</taxon>
        <taxon>Pseudomonadota</taxon>
        <taxon>Betaproteobacteria</taxon>
        <taxon>Burkholderiales</taxon>
        <taxon>Comamonadaceae</taxon>
        <taxon>Comamonas</taxon>
    </lineage>
</organism>
<evidence type="ECO:0000256" key="2">
    <source>
        <dbReference type="ARBA" id="ARBA00010610"/>
    </source>
</evidence>
<feature type="compositionally biased region" description="Basic and acidic residues" evidence="5">
    <location>
        <begin position="53"/>
        <end position="65"/>
    </location>
</feature>
<evidence type="ECO:0000256" key="1">
    <source>
        <dbReference type="ARBA" id="ARBA00004453"/>
    </source>
</evidence>
<dbReference type="PANTHER" id="PTHR38097:SF2">
    <property type="entry name" value="DNA-BINDING PROTEIN STPA"/>
    <property type="match status" value="1"/>
</dbReference>
<dbReference type="Gene3D" id="4.10.430.30">
    <property type="match status" value="1"/>
</dbReference>
<comment type="subcellular location">
    <subcellularLocation>
        <location evidence="1">Cytoplasm</location>
        <location evidence="1">Nucleoid</location>
    </subcellularLocation>
</comment>
<name>A0A0E3BE64_9BURK</name>
<dbReference type="RefSeq" id="WP_034382951.1">
    <property type="nucleotide sequence ID" value="NZ_AWTN01000129.1"/>
</dbReference>
<evidence type="ECO:0000256" key="5">
    <source>
        <dbReference type="SAM" id="MobiDB-lite"/>
    </source>
</evidence>
<accession>A0A0E3BE64</accession>
<comment type="caution">
    <text evidence="7">The sequence shown here is derived from an EMBL/GenBank/DDBJ whole genome shotgun (WGS) entry which is preliminary data.</text>
</comment>
<dbReference type="PANTHER" id="PTHR38097">
    <property type="match status" value="1"/>
</dbReference>
<dbReference type="EMBL" id="AWTN01000129">
    <property type="protein sequence ID" value="KGG84421.1"/>
    <property type="molecule type" value="Genomic_DNA"/>
</dbReference>
<dbReference type="SMART" id="SM00528">
    <property type="entry name" value="HNS"/>
    <property type="match status" value="1"/>
</dbReference>
<reference evidence="7 8" key="1">
    <citation type="submission" date="2013-09" db="EMBL/GenBank/DDBJ databases">
        <title>High correlation between genotypes and phenotypes of environmental bacteria Comamonas testosteroni strains.</title>
        <authorList>
            <person name="Liu L."/>
            <person name="Zhu W."/>
            <person name="Xia X."/>
            <person name="Xu B."/>
            <person name="Luo M."/>
            <person name="Wang G."/>
        </authorList>
    </citation>
    <scope>NUCLEOTIDE SEQUENCE [LARGE SCALE GENOMIC DNA]</scope>
    <source>
        <strain evidence="7 8">JL14</strain>
    </source>
</reference>
<comment type="similarity">
    <text evidence="2">Belongs to the histone-like protein H-NS family.</text>
</comment>
<evidence type="ECO:0000313" key="7">
    <source>
        <dbReference type="EMBL" id="KGG84421.1"/>
    </source>
</evidence>
<keyword evidence="4" id="KW-0238">DNA-binding</keyword>
<evidence type="ECO:0000259" key="6">
    <source>
        <dbReference type="SMART" id="SM00528"/>
    </source>
</evidence>
<evidence type="ECO:0000256" key="4">
    <source>
        <dbReference type="ARBA" id="ARBA00023125"/>
    </source>
</evidence>
<dbReference type="InterPro" id="IPR027444">
    <property type="entry name" value="H-NS_C_dom"/>
</dbReference>
<proteinExistence type="inferred from homology"/>
<feature type="domain" description="DNA-binding protein H-NS-like C-terminal" evidence="6">
    <location>
        <begin position="53"/>
        <end position="92"/>
    </location>
</feature>
<evidence type="ECO:0000313" key="8">
    <source>
        <dbReference type="Proteomes" id="UP000029567"/>
    </source>
</evidence>
<gene>
    <name evidence="7" type="ORF">P245_24420</name>
</gene>
<dbReference type="GO" id="GO:0009295">
    <property type="term" value="C:nucleoid"/>
    <property type="evidence" value="ECO:0007669"/>
    <property type="project" value="UniProtKB-SubCell"/>
</dbReference>
<dbReference type="SUPFAM" id="SSF81273">
    <property type="entry name" value="H-NS histone-like proteins"/>
    <property type="match status" value="1"/>
</dbReference>
<dbReference type="Pfam" id="PF00816">
    <property type="entry name" value="Histone_HNS"/>
    <property type="match status" value="1"/>
</dbReference>
<evidence type="ECO:0000256" key="3">
    <source>
        <dbReference type="ARBA" id="ARBA00022490"/>
    </source>
</evidence>
<sequence length="94" mass="10590">MATYKELLEQRAQLEKQISDARKAEVGDAVAKIRALMKDFDLSISDIAPSRAADKREKVEPKFRDPTTGATWTGRGKPPAWIKDKNRDDFAIKS</sequence>
<feature type="compositionally biased region" description="Basic and acidic residues" evidence="5">
    <location>
        <begin position="82"/>
        <end position="94"/>
    </location>
</feature>
<dbReference type="Proteomes" id="UP000029567">
    <property type="component" value="Unassembled WGS sequence"/>
</dbReference>
<keyword evidence="3" id="KW-0963">Cytoplasm</keyword>
<protein>
    <submittedName>
        <fullName evidence="7">Histone</fullName>
    </submittedName>
</protein>